<dbReference type="EMBL" id="JAHWXN010000001">
    <property type="protein sequence ID" value="MCK2035066.1"/>
    <property type="molecule type" value="Genomic_DNA"/>
</dbReference>
<comment type="caution">
    <text evidence="1">The sequence shown here is derived from an EMBL/GenBank/DDBJ whole genome shotgun (WGS) entry which is preliminary data.</text>
</comment>
<keyword evidence="2" id="KW-1185">Reference proteome</keyword>
<proteinExistence type="predicted"/>
<protein>
    <submittedName>
        <fullName evidence="1">Uncharacterized protein</fullName>
    </submittedName>
</protein>
<gene>
    <name evidence="1" type="ORF">KZC51_02860</name>
</gene>
<evidence type="ECO:0000313" key="1">
    <source>
        <dbReference type="EMBL" id="MCK2035066.1"/>
    </source>
</evidence>
<accession>A0ABT0FAK2</accession>
<sequence>MFETMVFSWDHAFPLEQYGDDDEPDIRDVLPAGLVARLTEWGERFDAAWDYEVALFRHKQDREELDREFRLLAAELRALGYPFTERAWWRELQEPSWKPSS</sequence>
<organism evidence="1 2">
    <name type="scientific">Microbacterium croceum</name>
    <dbReference type="NCBI Taxonomy" id="2851645"/>
    <lineage>
        <taxon>Bacteria</taxon>
        <taxon>Bacillati</taxon>
        <taxon>Actinomycetota</taxon>
        <taxon>Actinomycetes</taxon>
        <taxon>Micrococcales</taxon>
        <taxon>Microbacteriaceae</taxon>
        <taxon>Microbacterium</taxon>
    </lineage>
</organism>
<dbReference type="Proteomes" id="UP001300096">
    <property type="component" value="Unassembled WGS sequence"/>
</dbReference>
<dbReference type="RefSeq" id="WP_247628505.1">
    <property type="nucleotide sequence ID" value="NZ_JAHWXN010000001.1"/>
</dbReference>
<evidence type="ECO:0000313" key="2">
    <source>
        <dbReference type="Proteomes" id="UP001300096"/>
    </source>
</evidence>
<name>A0ABT0FAK2_9MICO</name>
<reference evidence="1 2" key="1">
    <citation type="submission" date="2021-06" db="EMBL/GenBank/DDBJ databases">
        <title>Genome-based taxonomic framework of Microbacterium strains isolated from marine environment, the description of four new species and reclassification of four preexisting species.</title>
        <authorList>
            <person name="Lee S.D."/>
            <person name="Kim S.-M."/>
            <person name="Byeon Y.-S."/>
            <person name="Yang H.L."/>
            <person name="Kim I.S."/>
        </authorList>
    </citation>
    <scope>NUCLEOTIDE SEQUENCE [LARGE SCALE GENOMIC DNA]</scope>
    <source>
        <strain evidence="1 2">SSW1-49</strain>
    </source>
</reference>